<proteinExistence type="inferred from homology"/>
<comment type="similarity">
    <text evidence="2 12">Belongs to the amiloride-sensitive sodium channel (TC 1.A.6) family.</text>
</comment>
<keyword evidence="7" id="KW-0915">Sodium</keyword>
<dbReference type="Gene3D" id="2.60.470.10">
    <property type="entry name" value="Acid-sensing ion channels like domains"/>
    <property type="match status" value="1"/>
</dbReference>
<dbReference type="VEuPathDB" id="VectorBase:LOC119163060"/>
<evidence type="ECO:0000256" key="4">
    <source>
        <dbReference type="ARBA" id="ARBA00022461"/>
    </source>
</evidence>
<evidence type="ECO:0000313" key="13">
    <source>
        <dbReference type="EMBL" id="KAH8041581.1"/>
    </source>
</evidence>
<evidence type="ECO:0000256" key="9">
    <source>
        <dbReference type="ARBA" id="ARBA00023136"/>
    </source>
</evidence>
<reference evidence="13" key="1">
    <citation type="journal article" date="2020" name="Cell">
        <title>Large-Scale Comparative Analyses of Tick Genomes Elucidate Their Genetic Diversity and Vector Capacities.</title>
        <authorList>
            <consortium name="Tick Genome and Microbiome Consortium (TIGMIC)"/>
            <person name="Jia N."/>
            <person name="Wang J."/>
            <person name="Shi W."/>
            <person name="Du L."/>
            <person name="Sun Y."/>
            <person name="Zhan W."/>
            <person name="Jiang J.F."/>
            <person name="Wang Q."/>
            <person name="Zhang B."/>
            <person name="Ji P."/>
            <person name="Bell-Sakyi L."/>
            <person name="Cui X.M."/>
            <person name="Yuan T.T."/>
            <person name="Jiang B.G."/>
            <person name="Yang W.F."/>
            <person name="Lam T.T."/>
            <person name="Chang Q.C."/>
            <person name="Ding S.J."/>
            <person name="Wang X.J."/>
            <person name="Zhu J.G."/>
            <person name="Ruan X.D."/>
            <person name="Zhao L."/>
            <person name="Wei J.T."/>
            <person name="Ye R.Z."/>
            <person name="Que T.C."/>
            <person name="Du C.H."/>
            <person name="Zhou Y.H."/>
            <person name="Cheng J.X."/>
            <person name="Dai P.F."/>
            <person name="Guo W.B."/>
            <person name="Han X.H."/>
            <person name="Huang E.J."/>
            <person name="Li L.F."/>
            <person name="Wei W."/>
            <person name="Gao Y.C."/>
            <person name="Liu J.Z."/>
            <person name="Shao H.Z."/>
            <person name="Wang X."/>
            <person name="Wang C.C."/>
            <person name="Yang T.C."/>
            <person name="Huo Q.B."/>
            <person name="Li W."/>
            <person name="Chen H.Y."/>
            <person name="Chen S.E."/>
            <person name="Zhou L.G."/>
            <person name="Ni X.B."/>
            <person name="Tian J.H."/>
            <person name="Sheng Y."/>
            <person name="Liu T."/>
            <person name="Pan Y.S."/>
            <person name="Xia L.Y."/>
            <person name="Li J."/>
            <person name="Zhao F."/>
            <person name="Cao W.C."/>
        </authorList>
    </citation>
    <scope>NUCLEOTIDE SEQUENCE</scope>
    <source>
        <strain evidence="13">Rmic-2018</strain>
    </source>
</reference>
<evidence type="ECO:0000256" key="3">
    <source>
        <dbReference type="ARBA" id="ARBA00022448"/>
    </source>
</evidence>
<dbReference type="Pfam" id="PF00858">
    <property type="entry name" value="ASC"/>
    <property type="match status" value="1"/>
</dbReference>
<name>A0A9J6F5R4_RHIMP</name>
<keyword evidence="6" id="KW-1133">Transmembrane helix</keyword>
<keyword evidence="9" id="KW-0472">Membrane</keyword>
<comment type="caution">
    <text evidence="13">The sequence shown here is derived from an EMBL/GenBank/DDBJ whole genome shotgun (WGS) entry which is preliminary data.</text>
</comment>
<accession>A0A9J6F5R4</accession>
<evidence type="ECO:0000256" key="8">
    <source>
        <dbReference type="ARBA" id="ARBA00023065"/>
    </source>
</evidence>
<reference evidence="13" key="2">
    <citation type="submission" date="2021-09" db="EMBL/GenBank/DDBJ databases">
        <authorList>
            <person name="Jia N."/>
            <person name="Wang J."/>
            <person name="Shi W."/>
            <person name="Du L."/>
            <person name="Sun Y."/>
            <person name="Zhan W."/>
            <person name="Jiang J."/>
            <person name="Wang Q."/>
            <person name="Zhang B."/>
            <person name="Ji P."/>
            <person name="Sakyi L.B."/>
            <person name="Cui X."/>
            <person name="Yuan T."/>
            <person name="Jiang B."/>
            <person name="Yang W."/>
            <person name="Lam T.T.-Y."/>
            <person name="Chang Q."/>
            <person name="Ding S."/>
            <person name="Wang X."/>
            <person name="Zhu J."/>
            <person name="Ruan X."/>
            <person name="Zhao L."/>
            <person name="Wei J."/>
            <person name="Que T."/>
            <person name="Du C."/>
            <person name="Cheng J."/>
            <person name="Dai P."/>
            <person name="Han X."/>
            <person name="Huang E."/>
            <person name="Gao Y."/>
            <person name="Liu J."/>
            <person name="Shao H."/>
            <person name="Ye R."/>
            <person name="Li L."/>
            <person name="Wei W."/>
            <person name="Wang X."/>
            <person name="Wang C."/>
            <person name="Huo Q."/>
            <person name="Li W."/>
            <person name="Guo W."/>
            <person name="Chen H."/>
            <person name="Chen S."/>
            <person name="Zhou L."/>
            <person name="Zhou L."/>
            <person name="Ni X."/>
            <person name="Tian J."/>
            <person name="Zhou Y."/>
            <person name="Sheng Y."/>
            <person name="Liu T."/>
            <person name="Pan Y."/>
            <person name="Xia L."/>
            <person name="Li J."/>
            <person name="Zhao F."/>
            <person name="Cao W."/>
        </authorList>
    </citation>
    <scope>NUCLEOTIDE SEQUENCE</scope>
    <source>
        <strain evidence="13">Rmic-2018</strain>
        <tissue evidence="13">Larvae</tissue>
    </source>
</reference>
<dbReference type="PANTHER" id="PTHR11690">
    <property type="entry name" value="AMILORIDE-SENSITIVE SODIUM CHANNEL-RELATED"/>
    <property type="match status" value="1"/>
</dbReference>
<evidence type="ECO:0000256" key="6">
    <source>
        <dbReference type="ARBA" id="ARBA00022989"/>
    </source>
</evidence>
<keyword evidence="4 12" id="KW-0894">Sodium channel</keyword>
<dbReference type="EMBL" id="JABSTU010000001">
    <property type="protein sequence ID" value="KAH8041581.1"/>
    <property type="molecule type" value="Genomic_DNA"/>
</dbReference>
<comment type="subcellular location">
    <subcellularLocation>
        <location evidence="1">Membrane</location>
        <topology evidence="1">Multi-pass membrane protein</topology>
    </subcellularLocation>
</comment>
<evidence type="ECO:0000256" key="12">
    <source>
        <dbReference type="RuleBase" id="RU000679"/>
    </source>
</evidence>
<evidence type="ECO:0000256" key="10">
    <source>
        <dbReference type="ARBA" id="ARBA00023201"/>
    </source>
</evidence>
<evidence type="ECO:0000313" key="14">
    <source>
        <dbReference type="Proteomes" id="UP000821866"/>
    </source>
</evidence>
<dbReference type="Proteomes" id="UP000821866">
    <property type="component" value="Chromosome 1"/>
</dbReference>
<keyword evidence="10 12" id="KW-0739">Sodium transport</keyword>
<evidence type="ECO:0000256" key="5">
    <source>
        <dbReference type="ARBA" id="ARBA00022692"/>
    </source>
</evidence>
<keyword evidence="14" id="KW-1185">Reference proteome</keyword>
<keyword evidence="5 12" id="KW-0812">Transmembrane</keyword>
<sequence length="222" mass="25327">MSLNMEPEEFLPLTVDAGFYIMVHQAGAQEEVFDNAVYAPPGATTYIGVSKTISKNLKEPYKNPCQDHWPPELEKYVVKGIVYTKRACDEYCYQVHIFEKCGCRSFNHIRVFAPQLMESPMNPEGSELSLPPREGKGIHVRVVVFMRSTKVLYKSKEPKLTLSNLFRNIGGLMGVYLGYSSLQIFHVLDVLVDGAYSSLSGVWSRHKRNRQRKRKMAYHLSS</sequence>
<dbReference type="PANTHER" id="PTHR11690:SF248">
    <property type="entry name" value="PICKPOCKET 17, ISOFORM A"/>
    <property type="match status" value="1"/>
</dbReference>
<dbReference type="GO" id="GO:0015280">
    <property type="term" value="F:ligand-gated sodium channel activity"/>
    <property type="evidence" value="ECO:0007669"/>
    <property type="project" value="TreeGrafter"/>
</dbReference>
<evidence type="ECO:0000256" key="11">
    <source>
        <dbReference type="ARBA" id="ARBA00023303"/>
    </source>
</evidence>
<organism evidence="13 14">
    <name type="scientific">Rhipicephalus microplus</name>
    <name type="common">Cattle tick</name>
    <name type="synonym">Boophilus microplus</name>
    <dbReference type="NCBI Taxonomy" id="6941"/>
    <lineage>
        <taxon>Eukaryota</taxon>
        <taxon>Metazoa</taxon>
        <taxon>Ecdysozoa</taxon>
        <taxon>Arthropoda</taxon>
        <taxon>Chelicerata</taxon>
        <taxon>Arachnida</taxon>
        <taxon>Acari</taxon>
        <taxon>Parasitiformes</taxon>
        <taxon>Ixodida</taxon>
        <taxon>Ixodoidea</taxon>
        <taxon>Ixodidae</taxon>
        <taxon>Rhipicephalinae</taxon>
        <taxon>Rhipicephalus</taxon>
        <taxon>Boophilus</taxon>
    </lineage>
</organism>
<evidence type="ECO:0000256" key="1">
    <source>
        <dbReference type="ARBA" id="ARBA00004141"/>
    </source>
</evidence>
<evidence type="ECO:0008006" key="15">
    <source>
        <dbReference type="Google" id="ProtNLM"/>
    </source>
</evidence>
<evidence type="ECO:0000256" key="7">
    <source>
        <dbReference type="ARBA" id="ARBA00023053"/>
    </source>
</evidence>
<protein>
    <recommendedName>
        <fullName evidence="15">Amiloride-sensitive sodium channel</fullName>
    </recommendedName>
</protein>
<dbReference type="GO" id="GO:0005886">
    <property type="term" value="C:plasma membrane"/>
    <property type="evidence" value="ECO:0007669"/>
    <property type="project" value="TreeGrafter"/>
</dbReference>
<dbReference type="InterPro" id="IPR001873">
    <property type="entry name" value="ENaC"/>
</dbReference>
<dbReference type="Gene3D" id="1.10.287.770">
    <property type="entry name" value="YojJ-like"/>
    <property type="match status" value="1"/>
</dbReference>
<gene>
    <name evidence="13" type="ORF">HPB51_017026</name>
</gene>
<keyword evidence="11 12" id="KW-0407">Ion channel</keyword>
<keyword evidence="3 12" id="KW-0813">Transport</keyword>
<keyword evidence="8 12" id="KW-0406">Ion transport</keyword>
<dbReference type="AlphaFoldDB" id="A0A9J6F5R4"/>
<evidence type="ECO:0000256" key="2">
    <source>
        <dbReference type="ARBA" id="ARBA00007193"/>
    </source>
</evidence>